<evidence type="ECO:0000313" key="1">
    <source>
        <dbReference type="EMBL" id="MFD1000031.1"/>
    </source>
</evidence>
<comment type="caution">
    <text evidence="1">The sequence shown here is derived from an EMBL/GenBank/DDBJ whole genome shotgun (WGS) entry which is preliminary data.</text>
</comment>
<accession>A0ABW3K3K9</accession>
<proteinExistence type="predicted"/>
<name>A0ABW3K3K9_9BACT</name>
<protein>
    <submittedName>
        <fullName evidence="1">Uncharacterized protein</fullName>
    </submittedName>
</protein>
<evidence type="ECO:0000313" key="2">
    <source>
        <dbReference type="Proteomes" id="UP001597112"/>
    </source>
</evidence>
<organism evidence="1 2">
    <name type="scientific">Ohtaekwangia kribbensis</name>
    <dbReference type="NCBI Taxonomy" id="688913"/>
    <lineage>
        <taxon>Bacteria</taxon>
        <taxon>Pseudomonadati</taxon>
        <taxon>Bacteroidota</taxon>
        <taxon>Cytophagia</taxon>
        <taxon>Cytophagales</taxon>
        <taxon>Fulvivirgaceae</taxon>
        <taxon>Ohtaekwangia</taxon>
    </lineage>
</organism>
<dbReference type="EMBL" id="JBHTKA010000003">
    <property type="protein sequence ID" value="MFD1000031.1"/>
    <property type="molecule type" value="Genomic_DNA"/>
</dbReference>
<reference evidence="2" key="1">
    <citation type="journal article" date="2019" name="Int. J. Syst. Evol. Microbiol.">
        <title>The Global Catalogue of Microorganisms (GCM) 10K type strain sequencing project: providing services to taxonomists for standard genome sequencing and annotation.</title>
        <authorList>
            <consortium name="The Broad Institute Genomics Platform"/>
            <consortium name="The Broad Institute Genome Sequencing Center for Infectious Disease"/>
            <person name="Wu L."/>
            <person name="Ma J."/>
        </authorList>
    </citation>
    <scope>NUCLEOTIDE SEQUENCE [LARGE SCALE GENOMIC DNA]</scope>
    <source>
        <strain evidence="2">CCUG 58938</strain>
    </source>
</reference>
<sequence>MFNLFNKKKKYIQSWEYELLHGVVSALPTKYSYLTKQVAPESLIDVVDHTARKNGWKKTKYSPAAYQQYLNESPKLNGLLVGIKVFDLTDQNYKEVELDLYDGALLGCRYPVGKYDLTRIDVSGLRFKPHQSEENIKYKAALKDLKCTHLDLDNGFEIELSGKTYYTIKDLEDGNYLAINTKGNVYGLFHDPFIVEQISSDLATFIAQIDNGSFSIEEYYNSKFA</sequence>
<dbReference type="RefSeq" id="WP_377579281.1">
    <property type="nucleotide sequence ID" value="NZ_JBHTKA010000003.1"/>
</dbReference>
<dbReference type="Proteomes" id="UP001597112">
    <property type="component" value="Unassembled WGS sequence"/>
</dbReference>
<gene>
    <name evidence="1" type="ORF">ACFQ21_11980</name>
</gene>
<keyword evidence="2" id="KW-1185">Reference proteome</keyword>